<proteinExistence type="predicted"/>
<accession>A0AAF0DE25</accession>
<dbReference type="AlphaFoldDB" id="A0AAF0DE25"/>
<gene>
    <name evidence="1" type="ORF">PRK78_002260</name>
</gene>
<sequence length="195" mass="22691">MAVKDDGIIAAELTDVPGLEYAYKLESEEDIVHKNVRELCFDAIRHFSPTQIQNHPKKALRARSFAPPPNSQYQGEIHRTLYLVTGGRCRIHSEFSYTTKGKVDFFVNNRRWGIEVMREGDRLQANLDGFKPDVKYGSWKLVDDWIILDFRQTEPPDQEIRDDPRLFVVVFQPDLESYKILNGLHQTVVEWTNLL</sequence>
<evidence type="ECO:0000313" key="1">
    <source>
        <dbReference type="EMBL" id="WEW56805.1"/>
    </source>
</evidence>
<protein>
    <submittedName>
        <fullName evidence="1">Uncharacterized protein</fullName>
    </submittedName>
</protein>
<dbReference type="Proteomes" id="UP001219355">
    <property type="component" value="Chromosome 1"/>
</dbReference>
<keyword evidence="2" id="KW-1185">Reference proteome</keyword>
<dbReference type="EMBL" id="CP120627">
    <property type="protein sequence ID" value="WEW56805.1"/>
    <property type="molecule type" value="Genomic_DNA"/>
</dbReference>
<organism evidence="1 2">
    <name type="scientific">Emydomyces testavorans</name>
    <dbReference type="NCBI Taxonomy" id="2070801"/>
    <lineage>
        <taxon>Eukaryota</taxon>
        <taxon>Fungi</taxon>
        <taxon>Dikarya</taxon>
        <taxon>Ascomycota</taxon>
        <taxon>Pezizomycotina</taxon>
        <taxon>Eurotiomycetes</taxon>
        <taxon>Eurotiomycetidae</taxon>
        <taxon>Onygenales</taxon>
        <taxon>Nannizziopsiaceae</taxon>
        <taxon>Emydomyces</taxon>
    </lineage>
</organism>
<evidence type="ECO:0000313" key="2">
    <source>
        <dbReference type="Proteomes" id="UP001219355"/>
    </source>
</evidence>
<name>A0AAF0DE25_9EURO</name>
<reference evidence="1" key="1">
    <citation type="submission" date="2023-03" db="EMBL/GenBank/DDBJ databases">
        <title>Emydomyces testavorans Genome Sequence.</title>
        <authorList>
            <person name="Hoyer L."/>
        </authorList>
    </citation>
    <scope>NUCLEOTIDE SEQUENCE</scope>
    <source>
        <strain evidence="1">16-2883</strain>
    </source>
</reference>